<dbReference type="InterPro" id="IPR036397">
    <property type="entry name" value="RNaseH_sf"/>
</dbReference>
<dbReference type="Gene3D" id="3.30.420.10">
    <property type="entry name" value="Ribonuclease H-like superfamily/Ribonuclease H"/>
    <property type="match status" value="1"/>
</dbReference>
<keyword evidence="2" id="KW-1185">Reference proteome</keyword>
<sequence length="333" mass="38156">MIGSEIRLRIPAITAGGDHHANHTIPPFCLDDRPSLLRHVGLLKTDSDDIIYKISEEVCGRQSPEGRKLMPLSSNQDEVPYSVCFTAIFNIKVDTRCDWKVLRQEPPLLNRRGKSASETYELLKTAFGDKYLNQSNVFLSGSTESKMATNQSKMTPGPASYPLKKKNNENIAKVRDLADCRLKIREMADELNLSFYAVQSILIKDLNMRRVSTKFIPNLRHGKESSYTAVRLPPYHSNLSPIELVWSSVKRWYVARNNKTFKLKEMCQLLDTTLTQVTAEMWQSDIRHIVKEEERIWQMDGITDNMVDRLLINVGERSSDSETYGCCCITYKR</sequence>
<protein>
    <recommendedName>
        <fullName evidence="3">Tc1-like transposase DDE domain-containing protein</fullName>
    </recommendedName>
</protein>
<evidence type="ECO:0000313" key="1">
    <source>
        <dbReference type="EMBL" id="KAJ4450764.1"/>
    </source>
</evidence>
<proteinExistence type="predicted"/>
<gene>
    <name evidence="1" type="ORF">ANN_02194</name>
</gene>
<evidence type="ECO:0000313" key="2">
    <source>
        <dbReference type="Proteomes" id="UP001148838"/>
    </source>
</evidence>
<accession>A0ABQ8TVQ9</accession>
<dbReference type="EMBL" id="JAJSOF020000001">
    <property type="protein sequence ID" value="KAJ4450764.1"/>
    <property type="molecule type" value="Genomic_DNA"/>
</dbReference>
<evidence type="ECO:0008006" key="3">
    <source>
        <dbReference type="Google" id="ProtNLM"/>
    </source>
</evidence>
<comment type="caution">
    <text evidence="1">The sequence shown here is derived from an EMBL/GenBank/DDBJ whole genome shotgun (WGS) entry which is preliminary data.</text>
</comment>
<organism evidence="1 2">
    <name type="scientific">Periplaneta americana</name>
    <name type="common">American cockroach</name>
    <name type="synonym">Blatta americana</name>
    <dbReference type="NCBI Taxonomy" id="6978"/>
    <lineage>
        <taxon>Eukaryota</taxon>
        <taxon>Metazoa</taxon>
        <taxon>Ecdysozoa</taxon>
        <taxon>Arthropoda</taxon>
        <taxon>Hexapoda</taxon>
        <taxon>Insecta</taxon>
        <taxon>Pterygota</taxon>
        <taxon>Neoptera</taxon>
        <taxon>Polyneoptera</taxon>
        <taxon>Dictyoptera</taxon>
        <taxon>Blattodea</taxon>
        <taxon>Blattoidea</taxon>
        <taxon>Blattidae</taxon>
        <taxon>Blattinae</taxon>
        <taxon>Periplaneta</taxon>
    </lineage>
</organism>
<reference evidence="1 2" key="1">
    <citation type="journal article" date="2022" name="Allergy">
        <title>Genome assembly and annotation of Periplaneta americana reveal a comprehensive cockroach allergen profile.</title>
        <authorList>
            <person name="Wang L."/>
            <person name="Xiong Q."/>
            <person name="Saelim N."/>
            <person name="Wang L."/>
            <person name="Nong W."/>
            <person name="Wan A.T."/>
            <person name="Shi M."/>
            <person name="Liu X."/>
            <person name="Cao Q."/>
            <person name="Hui J.H.L."/>
            <person name="Sookrung N."/>
            <person name="Leung T.F."/>
            <person name="Tungtrongchitr A."/>
            <person name="Tsui S.K.W."/>
        </authorList>
    </citation>
    <scope>NUCLEOTIDE SEQUENCE [LARGE SCALE GENOMIC DNA]</scope>
    <source>
        <strain evidence="1">PWHHKU_190912</strain>
    </source>
</reference>
<dbReference type="Proteomes" id="UP001148838">
    <property type="component" value="Unassembled WGS sequence"/>
</dbReference>
<name>A0ABQ8TVQ9_PERAM</name>